<evidence type="ECO:0000259" key="2">
    <source>
        <dbReference type="SMART" id="SM00331"/>
    </source>
</evidence>
<gene>
    <name evidence="3" type="ORF">WCD74_24905</name>
</gene>
<dbReference type="EC" id="3.1.3.16" evidence="3"/>
<evidence type="ECO:0000313" key="4">
    <source>
        <dbReference type="Proteomes" id="UP001385809"/>
    </source>
</evidence>
<organism evidence="3 4">
    <name type="scientific">Actinomycetospora aurantiaca</name>
    <dbReference type="NCBI Taxonomy" id="3129233"/>
    <lineage>
        <taxon>Bacteria</taxon>
        <taxon>Bacillati</taxon>
        <taxon>Actinomycetota</taxon>
        <taxon>Actinomycetes</taxon>
        <taxon>Pseudonocardiales</taxon>
        <taxon>Pseudonocardiaceae</taxon>
        <taxon>Actinomycetospora</taxon>
    </lineage>
</organism>
<dbReference type="PANTHER" id="PTHR43156">
    <property type="entry name" value="STAGE II SPORULATION PROTEIN E-RELATED"/>
    <property type="match status" value="1"/>
</dbReference>
<dbReference type="EMBL" id="JBBEGN010000018">
    <property type="protein sequence ID" value="MEJ2871027.1"/>
    <property type="molecule type" value="Genomic_DNA"/>
</dbReference>
<keyword evidence="4" id="KW-1185">Reference proteome</keyword>
<proteinExistence type="predicted"/>
<evidence type="ECO:0000256" key="1">
    <source>
        <dbReference type="ARBA" id="ARBA00022801"/>
    </source>
</evidence>
<protein>
    <submittedName>
        <fullName evidence="3">PP2C family protein-serine/threonine phosphatase</fullName>
        <ecNumber evidence="3">3.1.3.16</ecNumber>
    </submittedName>
</protein>
<dbReference type="SMART" id="SM00331">
    <property type="entry name" value="PP2C_SIG"/>
    <property type="match status" value="1"/>
</dbReference>
<dbReference type="SUPFAM" id="SSF81606">
    <property type="entry name" value="PP2C-like"/>
    <property type="match status" value="1"/>
</dbReference>
<dbReference type="GO" id="GO:0004722">
    <property type="term" value="F:protein serine/threonine phosphatase activity"/>
    <property type="evidence" value="ECO:0007669"/>
    <property type="project" value="UniProtKB-EC"/>
</dbReference>
<dbReference type="PANTHER" id="PTHR43156:SF2">
    <property type="entry name" value="STAGE II SPORULATION PROTEIN E"/>
    <property type="match status" value="1"/>
</dbReference>
<dbReference type="InterPro" id="IPR036457">
    <property type="entry name" value="PPM-type-like_dom_sf"/>
</dbReference>
<reference evidence="3 4" key="1">
    <citation type="submission" date="2024-03" db="EMBL/GenBank/DDBJ databases">
        <title>Actinomycetospora sp. OC33-EN08, a novel actinomycete isolated from wild orchid (Aerides multiflora).</title>
        <authorList>
            <person name="Suriyachadkun C."/>
        </authorList>
    </citation>
    <scope>NUCLEOTIDE SEQUENCE [LARGE SCALE GENOMIC DNA]</scope>
    <source>
        <strain evidence="3 4">OC33-EN08</strain>
    </source>
</reference>
<comment type="caution">
    <text evidence="3">The sequence shown here is derived from an EMBL/GenBank/DDBJ whole genome shotgun (WGS) entry which is preliminary data.</text>
</comment>
<keyword evidence="1 3" id="KW-0378">Hydrolase</keyword>
<dbReference type="RefSeq" id="WP_337697598.1">
    <property type="nucleotide sequence ID" value="NZ_JBBEGN010000018.1"/>
</dbReference>
<dbReference type="Pfam" id="PF07228">
    <property type="entry name" value="SpoIIE"/>
    <property type="match status" value="1"/>
</dbReference>
<dbReference type="InterPro" id="IPR001932">
    <property type="entry name" value="PPM-type_phosphatase-like_dom"/>
</dbReference>
<sequence length="408" mass="43928">MADPSATWAGVLSSVIDRAHLATGDEISEIVDDAVAPLGLSAEVLLVNLAQDTLRSVRPGVVQGVDVEGTIAGRAFQTSESLPGIAPDGERVRWVPSLDGTERVGIVRFVLGGEVTDDDELRARCWSLAGLVGHIVMAKLAYSDRLRRLRGNGPLSDAAELLWQLVPPRTFATEQVVVAGLLEPWDRVAGDAYDYAAEGALIDLAVYDGVGHDLTAGMTTALALTAVRNERRAQGADMVDLVRLADHADELLAGRPGPLTFVTAVLARLDTRTGLLEYLVAGHPAPLVVRGGHIVRELDAAVGPPLGVPPRERRRVAAREQLEPGDRVLFYSDGIVEARDAAGEFFGVERLVDFTERAELDRLPAPETLRRLSAAVLAHQGGRLQDDATLLMVDWSAGKHRRLLPHRR</sequence>
<dbReference type="Proteomes" id="UP001385809">
    <property type="component" value="Unassembled WGS sequence"/>
</dbReference>
<evidence type="ECO:0000313" key="3">
    <source>
        <dbReference type="EMBL" id="MEJ2871027.1"/>
    </source>
</evidence>
<accession>A0ABU8MWN1</accession>
<dbReference type="InterPro" id="IPR052016">
    <property type="entry name" value="Bact_Sigma-Reg"/>
</dbReference>
<feature type="domain" description="PPM-type phosphatase" evidence="2">
    <location>
        <begin position="173"/>
        <end position="395"/>
    </location>
</feature>
<dbReference type="Gene3D" id="3.60.40.10">
    <property type="entry name" value="PPM-type phosphatase domain"/>
    <property type="match status" value="1"/>
</dbReference>
<name>A0ABU8MWN1_9PSEU</name>